<evidence type="ECO:0000313" key="2">
    <source>
        <dbReference type="EMBL" id="SER79539.1"/>
    </source>
</evidence>
<dbReference type="RefSeq" id="WP_177174202.1">
    <property type="nucleotide sequence ID" value="NZ_FOGT01000004.1"/>
</dbReference>
<evidence type="ECO:0000256" key="1">
    <source>
        <dbReference type="SAM" id="Phobius"/>
    </source>
</evidence>
<sequence length="106" mass="11858">MEAEAKEFGMKFILAVISYIVAGIFTGVGFHKLFVYESHNILFEEAKNAYVEGDAYNYIINANYATAYFTLAILFTMIGSTFLIANFLTKRAEKEGCDDDSTADTH</sequence>
<reference evidence="3" key="1">
    <citation type="submission" date="2016-10" db="EMBL/GenBank/DDBJ databases">
        <authorList>
            <person name="Varghese N."/>
            <person name="Submissions S."/>
        </authorList>
    </citation>
    <scope>NUCLEOTIDE SEQUENCE [LARGE SCALE GENOMIC DNA]</scope>
    <source>
        <strain evidence="3">S9</strain>
    </source>
</reference>
<keyword evidence="1" id="KW-0812">Transmembrane</keyword>
<gene>
    <name evidence="2" type="ORF">SAMN05518684_1047</name>
</gene>
<accession>A0A1H9S5V1</accession>
<dbReference type="Proteomes" id="UP000198571">
    <property type="component" value="Unassembled WGS sequence"/>
</dbReference>
<keyword evidence="1" id="KW-1133">Transmembrane helix</keyword>
<keyword evidence="1" id="KW-0472">Membrane</keyword>
<evidence type="ECO:0000313" key="3">
    <source>
        <dbReference type="Proteomes" id="UP000198571"/>
    </source>
</evidence>
<dbReference type="EMBL" id="FOGT01000004">
    <property type="protein sequence ID" value="SER79539.1"/>
    <property type="molecule type" value="Genomic_DNA"/>
</dbReference>
<proteinExistence type="predicted"/>
<name>A0A1H9S5V1_9BACI</name>
<dbReference type="STRING" id="1601833.SAMN05518684_1047"/>
<organism evidence="2 3">
    <name type="scientific">Salipaludibacillus aurantiacus</name>
    <dbReference type="NCBI Taxonomy" id="1601833"/>
    <lineage>
        <taxon>Bacteria</taxon>
        <taxon>Bacillati</taxon>
        <taxon>Bacillota</taxon>
        <taxon>Bacilli</taxon>
        <taxon>Bacillales</taxon>
        <taxon>Bacillaceae</taxon>
    </lineage>
</organism>
<dbReference type="AlphaFoldDB" id="A0A1H9S5V1"/>
<keyword evidence="3" id="KW-1185">Reference proteome</keyword>
<feature type="transmembrane region" description="Helical" evidence="1">
    <location>
        <begin position="12"/>
        <end position="34"/>
    </location>
</feature>
<protein>
    <submittedName>
        <fullName evidence="2">Uncharacterized protein</fullName>
    </submittedName>
</protein>
<feature type="transmembrane region" description="Helical" evidence="1">
    <location>
        <begin position="67"/>
        <end position="88"/>
    </location>
</feature>